<name>A0AAV3QRE5_LITER</name>
<keyword evidence="2" id="KW-1185">Reference proteome</keyword>
<dbReference type="Proteomes" id="UP001454036">
    <property type="component" value="Unassembled WGS sequence"/>
</dbReference>
<protein>
    <submittedName>
        <fullName evidence="1">Uncharacterized protein</fullName>
    </submittedName>
</protein>
<accession>A0AAV3QRE5</accession>
<organism evidence="1 2">
    <name type="scientific">Lithospermum erythrorhizon</name>
    <name type="common">Purple gromwell</name>
    <name type="synonym">Lithospermum officinale var. erythrorhizon</name>
    <dbReference type="NCBI Taxonomy" id="34254"/>
    <lineage>
        <taxon>Eukaryota</taxon>
        <taxon>Viridiplantae</taxon>
        <taxon>Streptophyta</taxon>
        <taxon>Embryophyta</taxon>
        <taxon>Tracheophyta</taxon>
        <taxon>Spermatophyta</taxon>
        <taxon>Magnoliopsida</taxon>
        <taxon>eudicotyledons</taxon>
        <taxon>Gunneridae</taxon>
        <taxon>Pentapetalae</taxon>
        <taxon>asterids</taxon>
        <taxon>lamiids</taxon>
        <taxon>Boraginales</taxon>
        <taxon>Boraginaceae</taxon>
        <taxon>Boraginoideae</taxon>
        <taxon>Lithospermeae</taxon>
        <taxon>Lithospermum</taxon>
    </lineage>
</organism>
<gene>
    <name evidence="1" type="ORF">LIER_20661</name>
</gene>
<reference evidence="1 2" key="1">
    <citation type="submission" date="2024-01" db="EMBL/GenBank/DDBJ databases">
        <title>The complete chloroplast genome sequence of Lithospermum erythrorhizon: insights into the phylogenetic relationship among Boraginaceae species and the maternal lineages of purple gromwells.</title>
        <authorList>
            <person name="Okada T."/>
            <person name="Watanabe K."/>
        </authorList>
    </citation>
    <scope>NUCLEOTIDE SEQUENCE [LARGE SCALE GENOMIC DNA]</scope>
</reference>
<evidence type="ECO:0000313" key="2">
    <source>
        <dbReference type="Proteomes" id="UP001454036"/>
    </source>
</evidence>
<dbReference type="AlphaFoldDB" id="A0AAV3QRE5"/>
<comment type="caution">
    <text evidence="1">The sequence shown here is derived from an EMBL/GenBank/DDBJ whole genome shotgun (WGS) entry which is preliminary data.</text>
</comment>
<proteinExistence type="predicted"/>
<dbReference type="EMBL" id="BAABME010005288">
    <property type="protein sequence ID" value="GAA0165198.1"/>
    <property type="molecule type" value="Genomic_DNA"/>
</dbReference>
<evidence type="ECO:0000313" key="1">
    <source>
        <dbReference type="EMBL" id="GAA0165198.1"/>
    </source>
</evidence>
<sequence length="109" mass="11855">MADGEIPQPPPPLADGAIKPKLSTAHKSYAQIAQAPIVTRRFETDGQNHLKPISVFQGKPSIIFKASEKSTLLGKMKFVLVGKFSRGRPPMVKIKTFLVGLKLLGSFNV</sequence>